<dbReference type="EMBL" id="JAAPAO010000198">
    <property type="protein sequence ID" value="KAF4668034.1"/>
    <property type="molecule type" value="Genomic_DNA"/>
</dbReference>
<dbReference type="OrthoDB" id="445962at2759"/>
<name>A0A7J6M940_PERCH</name>
<dbReference type="AlphaFoldDB" id="A0A7J6M940"/>
<comment type="caution">
    <text evidence="2">The sequence shown here is derived from an EMBL/GenBank/DDBJ whole genome shotgun (WGS) entry which is preliminary data.</text>
</comment>
<feature type="region of interest" description="Disordered" evidence="1">
    <location>
        <begin position="1077"/>
        <end position="1096"/>
    </location>
</feature>
<organism evidence="2 3">
    <name type="scientific">Perkinsus chesapeaki</name>
    <name type="common">Clam parasite</name>
    <name type="synonym">Perkinsus andrewsi</name>
    <dbReference type="NCBI Taxonomy" id="330153"/>
    <lineage>
        <taxon>Eukaryota</taxon>
        <taxon>Sar</taxon>
        <taxon>Alveolata</taxon>
        <taxon>Perkinsozoa</taxon>
        <taxon>Perkinsea</taxon>
        <taxon>Perkinsida</taxon>
        <taxon>Perkinsidae</taxon>
        <taxon>Perkinsus</taxon>
    </lineage>
</organism>
<reference evidence="2 3" key="1">
    <citation type="submission" date="2020-04" db="EMBL/GenBank/DDBJ databases">
        <title>Perkinsus chesapeaki whole genome sequence.</title>
        <authorList>
            <person name="Bogema D.R."/>
        </authorList>
    </citation>
    <scope>NUCLEOTIDE SEQUENCE [LARGE SCALE GENOMIC DNA]</scope>
    <source>
        <strain evidence="2">ATCC PRA-425</strain>
    </source>
</reference>
<sequence>MPSNKKSAETTEPIDVEKWMVDELGSLGLDGIGGAKLIETLLDQASHCCLTEIAYCGFQHPRKADRVTQVRKYLTTAGFKRASANSISRTIVAVVEGSLPPTSLKDKVDTSSDKEAPQRHQQQATPSEDLEFWSPSEEESAAGGGGMHQGLAADTPSPPRATKASVRPKKAKPIKITGRDLTTMLGVTQERSIQKYSDDEGHGGRVLTRPRKPLTTASKDRSSGSRNVGMGFASAVSGQAHRPVGVWADPTRTDDRSRSLSPELSEVYGTALRKGQVKLSGMQLLQVFDNARAQSKLKRDMAGRRLRTKADDGQSSDDDVYPPPATSSPAEAFWQTPDEDVSGKSAPEPRAAREKPRRLRGNKAHERPQDFEEFDKQQKETEAKDLFATLPAVPINDEDETENVGGVYHATSRKDKKKNAKKQAVVSSKKGGVSKPASPPPPAVVAPTDSMMLQLLAKHQVAQREEAERKKKAEEEEKRRIAEEEEEIRRQQEEEKARLEREEQWRKQREEAQRRQIELKKREEEEERKRQLEAAQRAEEERRRKAIEEAVRKEKEEMMRQKEAEEKERKEKEEALQKQREEELRRLKEAQESQFLRSRNVDTGGRERGSYDGMSSIIARQSQLEAERLRKQNEEKEAQAAMEAKESGKEQQEIERKAAALAAMQAAMEAREKEFEERMKAMQEKLQQLEANKGENGESSNRSAQQLPQQQQIIDRQLSVITASRSATARQQCVNTMKHFLQRLTRQYDIHVDTGSWKKRLEQEGEGAAPTWNWCDQLLVFRPLDSRGSKVLPTPMPAYMDTDNCEVRITHVVLCTNYVGLIIGDVKVDGQEERERLAAGVIVCGRSGGLPGQSPVGTYRAIDVVRAVLRRNKDTLDSDWTVQGVKEIKDLDVTPQSSLTNQDHKHEDVYLQELEKPMFITAPRETITVKQRAPPARSGSQTTGALPPWRRNTATEELPWAAGPSRQQSNREPGTPNALFRTGERRDYTDSQIHFDQEGRSYGLLEMLRFRTISAEPPKELMTMREIEGFADSRKKDDFTARSAAAGGEQATAASSRVRRDGLEYRVRRKIGSIFADETGVPASPGSALAISSRPD</sequence>
<feature type="compositionally biased region" description="Low complexity" evidence="1">
    <location>
        <begin position="422"/>
        <end position="436"/>
    </location>
</feature>
<evidence type="ECO:0000256" key="1">
    <source>
        <dbReference type="SAM" id="MobiDB-lite"/>
    </source>
</evidence>
<proteinExistence type="predicted"/>
<keyword evidence="3" id="KW-1185">Reference proteome</keyword>
<feature type="region of interest" description="Disordered" evidence="1">
    <location>
        <begin position="628"/>
        <end position="652"/>
    </location>
</feature>
<feature type="compositionally biased region" description="Basic and acidic residues" evidence="1">
    <location>
        <begin position="104"/>
        <end position="118"/>
    </location>
</feature>
<dbReference type="Proteomes" id="UP000591131">
    <property type="component" value="Unassembled WGS sequence"/>
</dbReference>
<evidence type="ECO:0000313" key="3">
    <source>
        <dbReference type="Proteomes" id="UP000591131"/>
    </source>
</evidence>
<feature type="compositionally biased region" description="Basic and acidic residues" evidence="1">
    <location>
        <begin position="462"/>
        <end position="591"/>
    </location>
</feature>
<feature type="region of interest" description="Disordered" evidence="1">
    <location>
        <begin position="292"/>
        <end position="616"/>
    </location>
</feature>
<feature type="compositionally biased region" description="Basic and acidic residues" evidence="1">
    <location>
        <begin position="363"/>
        <end position="385"/>
    </location>
</feature>
<feature type="region of interest" description="Disordered" evidence="1">
    <location>
        <begin position="692"/>
        <end position="711"/>
    </location>
</feature>
<feature type="compositionally biased region" description="Basic and acidic residues" evidence="1">
    <location>
        <begin position="297"/>
        <end position="312"/>
    </location>
</feature>
<protein>
    <submittedName>
        <fullName evidence="2">Uncharacterized protein</fullName>
    </submittedName>
</protein>
<gene>
    <name evidence="2" type="ORF">FOL47_003186</name>
</gene>
<feature type="region of interest" description="Disordered" evidence="1">
    <location>
        <begin position="100"/>
        <end position="264"/>
    </location>
</feature>
<evidence type="ECO:0000313" key="2">
    <source>
        <dbReference type="EMBL" id="KAF4668034.1"/>
    </source>
</evidence>
<accession>A0A7J6M940</accession>
<feature type="region of interest" description="Disordered" evidence="1">
    <location>
        <begin position="926"/>
        <end position="989"/>
    </location>
</feature>
<feature type="compositionally biased region" description="Acidic residues" evidence="1">
    <location>
        <begin position="128"/>
        <end position="140"/>
    </location>
</feature>
<feature type="compositionally biased region" description="Basic and acidic residues" evidence="1">
    <location>
        <begin position="192"/>
        <end position="203"/>
    </location>
</feature>